<name>A0A498IV32_MALDO</name>
<sequence>MRFPDCFHVSNRGQFAGLGLGAIVTHFLNRLLLRKLELCDFRLLPVLGFVQRLLTFNPWKLEVKTELTAAAFTCQVTRLARDSHISRLFSCFQQWPICRFRNLGATVTHFLNRLLLRKLELCDFRLLLVLGFVQRLPTCNPCKLEELNTVAEPEF</sequence>
<keyword evidence="2" id="KW-1185">Reference proteome</keyword>
<dbReference type="EMBL" id="RDQH01000337">
    <property type="protein sequence ID" value="RXH85261.1"/>
    <property type="molecule type" value="Genomic_DNA"/>
</dbReference>
<organism evidence="1 2">
    <name type="scientific">Malus domestica</name>
    <name type="common">Apple</name>
    <name type="synonym">Pyrus malus</name>
    <dbReference type="NCBI Taxonomy" id="3750"/>
    <lineage>
        <taxon>Eukaryota</taxon>
        <taxon>Viridiplantae</taxon>
        <taxon>Streptophyta</taxon>
        <taxon>Embryophyta</taxon>
        <taxon>Tracheophyta</taxon>
        <taxon>Spermatophyta</taxon>
        <taxon>Magnoliopsida</taxon>
        <taxon>eudicotyledons</taxon>
        <taxon>Gunneridae</taxon>
        <taxon>Pentapetalae</taxon>
        <taxon>rosids</taxon>
        <taxon>fabids</taxon>
        <taxon>Rosales</taxon>
        <taxon>Rosaceae</taxon>
        <taxon>Amygdaloideae</taxon>
        <taxon>Maleae</taxon>
        <taxon>Malus</taxon>
    </lineage>
</organism>
<evidence type="ECO:0000313" key="1">
    <source>
        <dbReference type="EMBL" id="RXH85261.1"/>
    </source>
</evidence>
<dbReference type="Proteomes" id="UP000290289">
    <property type="component" value="Chromosome 11"/>
</dbReference>
<proteinExistence type="predicted"/>
<comment type="caution">
    <text evidence="1">The sequence shown here is derived from an EMBL/GenBank/DDBJ whole genome shotgun (WGS) entry which is preliminary data.</text>
</comment>
<dbReference type="AlphaFoldDB" id="A0A498IV32"/>
<accession>A0A498IV32</accession>
<reference evidence="1 2" key="1">
    <citation type="submission" date="2018-10" db="EMBL/GenBank/DDBJ databases">
        <title>A high-quality apple genome assembly.</title>
        <authorList>
            <person name="Hu J."/>
        </authorList>
    </citation>
    <scope>NUCLEOTIDE SEQUENCE [LARGE SCALE GENOMIC DNA]</scope>
    <source>
        <strain evidence="2">cv. HFTH1</strain>
        <tissue evidence="1">Young leaf</tissue>
    </source>
</reference>
<protein>
    <submittedName>
        <fullName evidence="1">Uncharacterized protein</fullName>
    </submittedName>
</protein>
<evidence type="ECO:0000313" key="2">
    <source>
        <dbReference type="Proteomes" id="UP000290289"/>
    </source>
</evidence>
<gene>
    <name evidence="1" type="ORF">DVH24_042029</name>
</gene>